<dbReference type="EMBL" id="MORL01000001">
    <property type="protein sequence ID" value="OIN60766.1"/>
    <property type="molecule type" value="Genomic_DNA"/>
</dbReference>
<keyword evidence="3" id="KW-1185">Reference proteome</keyword>
<proteinExistence type="predicted"/>
<reference evidence="2 3" key="1">
    <citation type="submission" date="2016-10" db="EMBL/GenBank/DDBJ databases">
        <title>Arsenicibacter rosenii gen. nov., sp. nov., an efficient arsenic-methylating bacterium isolated from an arsenic-contaminated paddy soil.</title>
        <authorList>
            <person name="Huang K."/>
        </authorList>
    </citation>
    <scope>NUCLEOTIDE SEQUENCE [LARGE SCALE GENOMIC DNA]</scope>
    <source>
        <strain evidence="2 3">SM-1</strain>
    </source>
</reference>
<feature type="domain" description="Schlafen AlbA-2" evidence="1">
    <location>
        <begin position="13"/>
        <end position="127"/>
    </location>
</feature>
<dbReference type="AlphaFoldDB" id="A0A1S2VRE7"/>
<dbReference type="Pfam" id="PF04326">
    <property type="entry name" value="SLFN_AlbA_2"/>
    <property type="match status" value="1"/>
</dbReference>
<organism evidence="2 3">
    <name type="scientific">Arsenicibacter rosenii</name>
    <dbReference type="NCBI Taxonomy" id="1750698"/>
    <lineage>
        <taxon>Bacteria</taxon>
        <taxon>Pseudomonadati</taxon>
        <taxon>Bacteroidota</taxon>
        <taxon>Cytophagia</taxon>
        <taxon>Cytophagales</taxon>
        <taxon>Spirosomataceae</taxon>
        <taxon>Arsenicibacter</taxon>
    </lineage>
</organism>
<protein>
    <submittedName>
        <fullName evidence="2">ATP-binding protein</fullName>
    </submittedName>
</protein>
<sequence length="207" mass="23247">MPYNLAELINQGEGTRLEFKSTVSSAPRIAKTLVAFANTSGGLLIVGVDDDGGVSGIESEYHEMQKIEKATDFFTEPPLSISYEVITFEGKEVLLVNVPESEEKPVKAIDERGHKILYVRSKDKSIPTNKLILSENAVDTKLLQTPNVRMLLQYFRKNDTITAAKMAQLINVSDQRAEKMLREYTEKGLLLMIDRPRPPRYSLKVSD</sequence>
<evidence type="ECO:0000313" key="3">
    <source>
        <dbReference type="Proteomes" id="UP000181790"/>
    </source>
</evidence>
<evidence type="ECO:0000313" key="2">
    <source>
        <dbReference type="EMBL" id="OIN60766.1"/>
    </source>
</evidence>
<dbReference type="InterPro" id="IPR038461">
    <property type="entry name" value="Schlafen_AlbA_2_dom_sf"/>
</dbReference>
<accession>A0A1S2VRE7</accession>
<gene>
    <name evidence="2" type="ORF">BLX24_01300</name>
</gene>
<dbReference type="Gene3D" id="3.30.950.30">
    <property type="entry name" value="Schlafen, AAA domain"/>
    <property type="match status" value="1"/>
</dbReference>
<evidence type="ECO:0000259" key="1">
    <source>
        <dbReference type="Pfam" id="PF04326"/>
    </source>
</evidence>
<dbReference type="OrthoDB" id="9810282at2"/>
<dbReference type="RefSeq" id="WP_071501269.1">
    <property type="nucleotide sequence ID" value="NZ_MORL01000001.1"/>
</dbReference>
<dbReference type="Proteomes" id="UP000181790">
    <property type="component" value="Unassembled WGS sequence"/>
</dbReference>
<dbReference type="InterPro" id="IPR007421">
    <property type="entry name" value="Schlafen_AlbA_2_dom"/>
</dbReference>
<dbReference type="PANTHER" id="PTHR30595:SF6">
    <property type="entry name" value="SCHLAFEN ALBA-2 DOMAIN-CONTAINING PROTEIN"/>
    <property type="match status" value="1"/>
</dbReference>
<comment type="caution">
    <text evidence="2">The sequence shown here is derived from an EMBL/GenBank/DDBJ whole genome shotgun (WGS) entry which is preliminary data.</text>
</comment>
<dbReference type="GO" id="GO:0005524">
    <property type="term" value="F:ATP binding"/>
    <property type="evidence" value="ECO:0007669"/>
    <property type="project" value="UniProtKB-KW"/>
</dbReference>
<dbReference type="PANTHER" id="PTHR30595">
    <property type="entry name" value="GLPR-RELATED TRANSCRIPTIONAL REPRESSOR"/>
    <property type="match status" value="1"/>
</dbReference>
<name>A0A1S2VRE7_9BACT</name>
<keyword evidence="2" id="KW-0067">ATP-binding</keyword>
<keyword evidence="2" id="KW-0547">Nucleotide-binding</keyword>